<dbReference type="KEGG" id="shg:Sph21_4912"/>
<dbReference type="EMBL" id="CP002584">
    <property type="protein sequence ID" value="ADZ81419.1"/>
    <property type="molecule type" value="Genomic_DNA"/>
</dbReference>
<name>F4C8V0_SPHS2</name>
<evidence type="ECO:0000313" key="1">
    <source>
        <dbReference type="EMBL" id="ADZ81419.1"/>
    </source>
</evidence>
<protein>
    <recommendedName>
        <fullName evidence="2">Lipid A biosynthesis acyltransferase</fullName>
    </recommendedName>
</protein>
<gene>
    <name evidence="1" type="ordered locus">Sph21_4912</name>
</gene>
<dbReference type="AlphaFoldDB" id="F4C8V0"/>
<dbReference type="HOGENOM" id="CLU_062626_0_0_10"/>
<organism evidence="1">
    <name type="scientific">Sphingobacterium sp. (strain 21)</name>
    <dbReference type="NCBI Taxonomy" id="743722"/>
    <lineage>
        <taxon>Bacteria</taxon>
        <taxon>Pseudomonadati</taxon>
        <taxon>Bacteroidota</taxon>
        <taxon>Sphingobacteriia</taxon>
        <taxon>Sphingobacteriales</taxon>
        <taxon>Sphingobacteriaceae</taxon>
        <taxon>Sphingobacterium</taxon>
    </lineage>
</organism>
<reference evidence="1" key="1">
    <citation type="submission" date="2011-03" db="EMBL/GenBank/DDBJ databases">
        <title>Complete sequence of Sphingobacterium sp. 21.</title>
        <authorList>
            <consortium name="US DOE Joint Genome Institute"/>
            <person name="Lucas S."/>
            <person name="Copeland A."/>
            <person name="Lapidus A."/>
            <person name="Cheng J.-F."/>
            <person name="Goodwin L."/>
            <person name="Pitluck S."/>
            <person name="Davenport K."/>
            <person name="Detter J.C."/>
            <person name="Han C."/>
            <person name="Tapia R."/>
            <person name="Land M."/>
            <person name="Hauser L."/>
            <person name="Kyrpides N."/>
            <person name="Ivanova N."/>
            <person name="Ovchinnikova G."/>
            <person name="Pagani I."/>
            <person name="Siebers A.K."/>
            <person name="Allgaier M."/>
            <person name="Thelen M.P."/>
            <person name="Hugenholtz P."/>
            <person name="Woyke T."/>
        </authorList>
    </citation>
    <scope>NUCLEOTIDE SEQUENCE</scope>
    <source>
        <strain evidence="1">21</strain>
    </source>
</reference>
<accession>F4C8V0</accession>
<proteinExistence type="predicted"/>
<dbReference type="PATRIC" id="fig|743722.3.peg.5212"/>
<sequence length="375" mass="43466">MNSGISKLKTGSCPQNSAGGFHFMNQNLLKMPNTYRIKLAELKARLGNGAGIQSKQQLNAFAFFSANLTNFMPAIPYAEHGKLFRQATLNRQWNALDQQFFKREHPFQLNGWDEDLPVRLKEKPGIICTFHTGSYRLINYLLHRAAVPLAVLIGEQAQREQGAFIRQLVTDFRRVGRPTPLDILSANDPKILFNIKTQLQMGKSVVTYMDGYQGAQALNRENTVRLDFLAQHQLVRKGIPYMAYRFNVPIYPVMCFRDSDEQLRFICLDAIERQEMPLHLFIEFAIMKIYGAFAAYLQHYPAQWQNWSTLHLYAQHSDFHFPKSNHPVRTFAQPRPESHALLALGDEFFLLDKTSYRAFELKEKTYRELYGEWYA</sequence>
<dbReference type="STRING" id="743722.Sph21_4912"/>
<evidence type="ECO:0008006" key="2">
    <source>
        <dbReference type="Google" id="ProtNLM"/>
    </source>
</evidence>
<dbReference type="eggNOG" id="COG1560">
    <property type="taxonomic scope" value="Bacteria"/>
</dbReference>